<gene>
    <name evidence="2" type="ORF">FVE85_7572</name>
</gene>
<proteinExistence type="predicted"/>
<dbReference type="AlphaFoldDB" id="A0A5J4ZBF7"/>
<evidence type="ECO:0000313" key="2">
    <source>
        <dbReference type="EMBL" id="KAA8499987.1"/>
    </source>
</evidence>
<feature type="region of interest" description="Disordered" evidence="1">
    <location>
        <begin position="58"/>
        <end position="79"/>
    </location>
</feature>
<reference evidence="3" key="1">
    <citation type="journal article" date="2019" name="Nat. Commun.">
        <title>Expansion of phycobilisome linker gene families in mesophilic red algae.</title>
        <authorList>
            <person name="Lee J."/>
            <person name="Kim D."/>
            <person name="Bhattacharya D."/>
            <person name="Yoon H.S."/>
        </authorList>
    </citation>
    <scope>NUCLEOTIDE SEQUENCE [LARGE SCALE GENOMIC DNA]</scope>
    <source>
        <strain evidence="3">CCMP 1328</strain>
    </source>
</reference>
<keyword evidence="3" id="KW-1185">Reference proteome</keyword>
<dbReference type="Proteomes" id="UP000324585">
    <property type="component" value="Unassembled WGS sequence"/>
</dbReference>
<accession>A0A5J4ZBF7</accession>
<dbReference type="SUPFAM" id="SSF48371">
    <property type="entry name" value="ARM repeat"/>
    <property type="match status" value="1"/>
</dbReference>
<comment type="caution">
    <text evidence="2">The sequence shown here is derived from an EMBL/GenBank/DDBJ whole genome shotgun (WGS) entry which is preliminary data.</text>
</comment>
<dbReference type="InterPro" id="IPR016024">
    <property type="entry name" value="ARM-type_fold"/>
</dbReference>
<organism evidence="2 3">
    <name type="scientific">Porphyridium purpureum</name>
    <name type="common">Red alga</name>
    <name type="synonym">Porphyridium cruentum</name>
    <dbReference type="NCBI Taxonomy" id="35688"/>
    <lineage>
        <taxon>Eukaryota</taxon>
        <taxon>Rhodophyta</taxon>
        <taxon>Bangiophyceae</taxon>
        <taxon>Porphyridiales</taxon>
        <taxon>Porphyridiaceae</taxon>
        <taxon>Porphyridium</taxon>
    </lineage>
</organism>
<sequence length="433" mass="46583">MGEVGFAGSAVWTVEGRGADGAALRCRAGAAGGTQNEARAAGTEAARTPLMMYLGARRSGRGEGEEPEEGGGEAAETQAVRALEESTRAGFRRRNLFSLRAIGDGASTVLLYDFLSSLADGCVTFSIDMFGQQSRNPVFDFHQSGLELLIGAALGVATVKTLLQTTLNRRRAQDEQRGARLGKEAAVIAKEWNLFLNSIDYVLDCANLLSVGRIAKQHEVMTEDDVDSALMWMETMEEYEGDMAINILRKFEHSPIQSVRLRLARGLGLLNAQSNVIAATLARLMQDSDYQVRNVADAALKQFLKRNAAMATPAEQEEAAFSGLKHSLVAVQEVQTDGEDAAFAAMRGGFNEAPVDKIDVLDVHTLCVVSALALATEVICVALNQPVPFRLLGIGWVLAVAGLAVYPYSSQAWQRFLVPVKSVAASEDDLPRS</sequence>
<evidence type="ECO:0000313" key="3">
    <source>
        <dbReference type="Proteomes" id="UP000324585"/>
    </source>
</evidence>
<dbReference type="OMA" id="SALMWME"/>
<dbReference type="EMBL" id="VRMN01000001">
    <property type="protein sequence ID" value="KAA8499987.1"/>
    <property type="molecule type" value="Genomic_DNA"/>
</dbReference>
<protein>
    <submittedName>
        <fullName evidence="2">Uncharacterized protein</fullName>
    </submittedName>
</protein>
<evidence type="ECO:0000256" key="1">
    <source>
        <dbReference type="SAM" id="MobiDB-lite"/>
    </source>
</evidence>
<name>A0A5J4ZBF7_PORPP</name>